<evidence type="ECO:0000256" key="6">
    <source>
        <dbReference type="RuleBase" id="RU362125"/>
    </source>
</evidence>
<organism evidence="10 11">
    <name type="scientific">Alloalcanivorax marinus</name>
    <dbReference type="NCBI Taxonomy" id="1177169"/>
    <lineage>
        <taxon>Bacteria</taxon>
        <taxon>Pseudomonadati</taxon>
        <taxon>Pseudomonadota</taxon>
        <taxon>Gammaproteobacteria</taxon>
        <taxon>Oceanospirillales</taxon>
        <taxon>Alcanivoracaceae</taxon>
        <taxon>Alloalcanivorax</taxon>
    </lineage>
</organism>
<dbReference type="GO" id="GO:0050660">
    <property type="term" value="F:flavin adenine dinucleotide binding"/>
    <property type="evidence" value="ECO:0007669"/>
    <property type="project" value="InterPro"/>
</dbReference>
<keyword evidence="4 6" id="KW-0274">FAD</keyword>
<dbReference type="PANTHER" id="PTHR43292:SF3">
    <property type="entry name" value="ACYL-COA DEHYDROGENASE FADE29"/>
    <property type="match status" value="1"/>
</dbReference>
<evidence type="ECO:0000256" key="1">
    <source>
        <dbReference type="ARBA" id="ARBA00001974"/>
    </source>
</evidence>
<evidence type="ECO:0000313" key="11">
    <source>
        <dbReference type="Proteomes" id="UP001108027"/>
    </source>
</evidence>
<dbReference type="InterPro" id="IPR052161">
    <property type="entry name" value="Mycobact_Acyl-CoA_DH"/>
</dbReference>
<evidence type="ECO:0000259" key="8">
    <source>
        <dbReference type="Pfam" id="PF02770"/>
    </source>
</evidence>
<dbReference type="SUPFAM" id="SSF47203">
    <property type="entry name" value="Acyl-CoA dehydrogenase C-terminal domain-like"/>
    <property type="match status" value="1"/>
</dbReference>
<dbReference type="SUPFAM" id="SSF56645">
    <property type="entry name" value="Acyl-CoA dehydrogenase NM domain-like"/>
    <property type="match status" value="1"/>
</dbReference>
<dbReference type="AlphaFoldDB" id="A0A9Q3YP81"/>
<keyword evidence="5 6" id="KW-0560">Oxidoreductase</keyword>
<dbReference type="Pfam" id="PF02770">
    <property type="entry name" value="Acyl-CoA_dh_M"/>
    <property type="match status" value="1"/>
</dbReference>
<accession>A0A9Q3YP81</accession>
<evidence type="ECO:0000259" key="7">
    <source>
        <dbReference type="Pfam" id="PF00441"/>
    </source>
</evidence>
<dbReference type="Pfam" id="PF02771">
    <property type="entry name" value="Acyl-CoA_dh_N"/>
    <property type="match status" value="1"/>
</dbReference>
<protein>
    <submittedName>
        <fullName evidence="10">Acyl-CoA dehydrogenase family protein</fullName>
    </submittedName>
</protein>
<dbReference type="GO" id="GO:0005886">
    <property type="term" value="C:plasma membrane"/>
    <property type="evidence" value="ECO:0007669"/>
    <property type="project" value="TreeGrafter"/>
</dbReference>
<evidence type="ECO:0000256" key="2">
    <source>
        <dbReference type="ARBA" id="ARBA00009347"/>
    </source>
</evidence>
<keyword evidence="11" id="KW-1185">Reference proteome</keyword>
<dbReference type="InterPro" id="IPR006091">
    <property type="entry name" value="Acyl-CoA_Oxase/DH_mid-dom"/>
</dbReference>
<proteinExistence type="inferred from homology"/>
<dbReference type="InterPro" id="IPR046373">
    <property type="entry name" value="Acyl-CoA_Oxase/DH_mid-dom_sf"/>
</dbReference>
<feature type="domain" description="Acyl-CoA dehydrogenase/oxidase C-terminal" evidence="7">
    <location>
        <begin position="228"/>
        <end position="377"/>
    </location>
</feature>
<dbReference type="Gene3D" id="1.20.140.10">
    <property type="entry name" value="Butyryl-CoA Dehydrogenase, subunit A, domain 3"/>
    <property type="match status" value="1"/>
</dbReference>
<dbReference type="RefSeq" id="WP_228233727.1">
    <property type="nucleotide sequence ID" value="NZ_JAJGNA010000007.1"/>
</dbReference>
<dbReference type="InterPro" id="IPR037069">
    <property type="entry name" value="AcylCoA_DH/ox_N_sf"/>
</dbReference>
<evidence type="ECO:0000259" key="9">
    <source>
        <dbReference type="Pfam" id="PF02771"/>
    </source>
</evidence>
<evidence type="ECO:0000256" key="4">
    <source>
        <dbReference type="ARBA" id="ARBA00022827"/>
    </source>
</evidence>
<feature type="domain" description="Acyl-CoA dehydrogenase/oxidase N-terminal" evidence="9">
    <location>
        <begin position="7"/>
        <end position="118"/>
    </location>
</feature>
<name>A0A9Q3YP81_9GAMM</name>
<dbReference type="GO" id="GO:0016627">
    <property type="term" value="F:oxidoreductase activity, acting on the CH-CH group of donors"/>
    <property type="evidence" value="ECO:0007669"/>
    <property type="project" value="InterPro"/>
</dbReference>
<keyword evidence="3 6" id="KW-0285">Flavoprotein</keyword>
<dbReference type="Pfam" id="PF00441">
    <property type="entry name" value="Acyl-CoA_dh_1"/>
    <property type="match status" value="1"/>
</dbReference>
<dbReference type="PANTHER" id="PTHR43292">
    <property type="entry name" value="ACYL-COA DEHYDROGENASE"/>
    <property type="match status" value="1"/>
</dbReference>
<comment type="similarity">
    <text evidence="2 6">Belongs to the acyl-CoA dehydrogenase family.</text>
</comment>
<dbReference type="Gene3D" id="2.40.110.10">
    <property type="entry name" value="Butyryl-CoA Dehydrogenase, subunit A, domain 2"/>
    <property type="match status" value="1"/>
</dbReference>
<feature type="domain" description="Acyl-CoA oxidase/dehydrogenase middle" evidence="8">
    <location>
        <begin position="122"/>
        <end position="216"/>
    </location>
</feature>
<sequence length="384" mass="42232">MLRAETEAQSRWRADIAAWLAHTLPDSLRHLTFRPPPDQAMAWYRTLAARGWIAPHWPREHGGLGATPVEQVILMEEMARAGAPDLPTQGLNHIGPLLMHRGSERQRARHLPAILNGDVIWCQGYSEPGAGSDLASLRTKGEVDGDTLVINGHKIWTTWGHHADWMFALIRTAKSRRRQEGITFVLLDLASPGITRRPITTLAGDDELCEVFFDDVRVPLDQVVGNLNEGWSVATALLDEERLRLGSPALALKALTKLRHLAAAAKHRETARGPLRERIALAEVDTEAVIAAYLAAAEALDRGQPADCSSLKVLATETVQRTLDTLQRLAGPSAALRDPCRDGALTLDYSEMFLQSHRLSIYGGTNEIQRTLIARNTLNLPTGA</sequence>
<dbReference type="InterPro" id="IPR036250">
    <property type="entry name" value="AcylCo_DH-like_C"/>
</dbReference>
<dbReference type="Gene3D" id="1.10.540.10">
    <property type="entry name" value="Acyl-CoA dehydrogenase/oxidase, N-terminal domain"/>
    <property type="match status" value="1"/>
</dbReference>
<comment type="cofactor">
    <cofactor evidence="1 6">
        <name>FAD</name>
        <dbReference type="ChEBI" id="CHEBI:57692"/>
    </cofactor>
</comment>
<dbReference type="InterPro" id="IPR009100">
    <property type="entry name" value="AcylCoA_DH/oxidase_NM_dom_sf"/>
</dbReference>
<dbReference type="InterPro" id="IPR009075">
    <property type="entry name" value="AcylCo_DH/oxidase_C"/>
</dbReference>
<evidence type="ECO:0000313" key="10">
    <source>
        <dbReference type="EMBL" id="MCC4308565.1"/>
    </source>
</evidence>
<evidence type="ECO:0000256" key="3">
    <source>
        <dbReference type="ARBA" id="ARBA00022630"/>
    </source>
</evidence>
<dbReference type="EMBL" id="JAJGNA010000007">
    <property type="protein sequence ID" value="MCC4308565.1"/>
    <property type="molecule type" value="Genomic_DNA"/>
</dbReference>
<comment type="caution">
    <text evidence="10">The sequence shown here is derived from an EMBL/GenBank/DDBJ whole genome shotgun (WGS) entry which is preliminary data.</text>
</comment>
<dbReference type="Proteomes" id="UP001108027">
    <property type="component" value="Unassembled WGS sequence"/>
</dbReference>
<reference evidence="10" key="1">
    <citation type="submission" date="2021-10" db="EMBL/GenBank/DDBJ databases">
        <title>The diversity and Nitrogen Metabolism of Culturable Nitrate-Utilizing Bacteria Within the Oxygen Minimum Zone of the Changjiang (Yangtze River)Estuary.</title>
        <authorList>
            <person name="Zhang D."/>
            <person name="Zheng J."/>
            <person name="Liu S."/>
            <person name="He W."/>
        </authorList>
    </citation>
    <scope>NUCLEOTIDE SEQUENCE</scope>
    <source>
        <strain evidence="10">FXH-223</strain>
    </source>
</reference>
<gene>
    <name evidence="10" type="ORF">LL252_08265</name>
</gene>
<dbReference type="InterPro" id="IPR013786">
    <property type="entry name" value="AcylCoA_DH/ox_N"/>
</dbReference>
<evidence type="ECO:0000256" key="5">
    <source>
        <dbReference type="ARBA" id="ARBA00023002"/>
    </source>
</evidence>